<keyword evidence="3" id="KW-1185">Reference proteome</keyword>
<evidence type="ECO:0008006" key="4">
    <source>
        <dbReference type="Google" id="ProtNLM"/>
    </source>
</evidence>
<proteinExistence type="predicted"/>
<comment type="caution">
    <text evidence="2">The sequence shown here is derived from an EMBL/GenBank/DDBJ whole genome shotgun (WGS) entry which is preliminary data.</text>
</comment>
<feature type="transmembrane region" description="Helical" evidence="1">
    <location>
        <begin position="6"/>
        <end position="24"/>
    </location>
</feature>
<gene>
    <name evidence="2" type="ORF">BSL78_06312</name>
</gene>
<organism evidence="2 3">
    <name type="scientific">Stichopus japonicus</name>
    <name type="common">Sea cucumber</name>
    <dbReference type="NCBI Taxonomy" id="307972"/>
    <lineage>
        <taxon>Eukaryota</taxon>
        <taxon>Metazoa</taxon>
        <taxon>Echinodermata</taxon>
        <taxon>Eleutherozoa</taxon>
        <taxon>Echinozoa</taxon>
        <taxon>Holothuroidea</taxon>
        <taxon>Aspidochirotacea</taxon>
        <taxon>Aspidochirotida</taxon>
        <taxon>Stichopodidae</taxon>
        <taxon>Apostichopus</taxon>
    </lineage>
</organism>
<evidence type="ECO:0000313" key="2">
    <source>
        <dbReference type="EMBL" id="PIK56781.1"/>
    </source>
</evidence>
<reference evidence="2 3" key="1">
    <citation type="journal article" date="2017" name="PLoS Biol.">
        <title>The sea cucumber genome provides insights into morphological evolution and visceral regeneration.</title>
        <authorList>
            <person name="Zhang X."/>
            <person name="Sun L."/>
            <person name="Yuan J."/>
            <person name="Sun Y."/>
            <person name="Gao Y."/>
            <person name="Zhang L."/>
            <person name="Li S."/>
            <person name="Dai H."/>
            <person name="Hamel J.F."/>
            <person name="Liu C."/>
            <person name="Yu Y."/>
            <person name="Liu S."/>
            <person name="Lin W."/>
            <person name="Guo K."/>
            <person name="Jin S."/>
            <person name="Xu P."/>
            <person name="Storey K.B."/>
            <person name="Huan P."/>
            <person name="Zhang T."/>
            <person name="Zhou Y."/>
            <person name="Zhang J."/>
            <person name="Lin C."/>
            <person name="Li X."/>
            <person name="Xing L."/>
            <person name="Huo D."/>
            <person name="Sun M."/>
            <person name="Wang L."/>
            <person name="Mercier A."/>
            <person name="Li F."/>
            <person name="Yang H."/>
            <person name="Xiang J."/>
        </authorList>
    </citation>
    <scope>NUCLEOTIDE SEQUENCE [LARGE SCALE GENOMIC DNA]</scope>
    <source>
        <strain evidence="2">Shaxun</strain>
        <tissue evidence="2">Muscle</tissue>
    </source>
</reference>
<feature type="non-terminal residue" evidence="2">
    <location>
        <position position="58"/>
    </location>
</feature>
<evidence type="ECO:0000313" key="3">
    <source>
        <dbReference type="Proteomes" id="UP000230750"/>
    </source>
</evidence>
<dbReference type="AlphaFoldDB" id="A0A2G8L953"/>
<keyword evidence="1" id="KW-0812">Transmembrane</keyword>
<feature type="non-terminal residue" evidence="2">
    <location>
        <position position="1"/>
    </location>
</feature>
<protein>
    <recommendedName>
        <fullName evidence="4">Synaptotagmin</fullName>
    </recommendedName>
</protein>
<dbReference type="Proteomes" id="UP000230750">
    <property type="component" value="Unassembled WGS sequence"/>
</dbReference>
<sequence length="58" mass="6534">PLPYLVGGAFVALLFLLCCCWCFCKRCCRKKKKKEGKKGLKGQVDLKTVQMLGGIQRK</sequence>
<name>A0A2G8L953_STIJA</name>
<keyword evidence="1" id="KW-1133">Transmembrane helix</keyword>
<dbReference type="EMBL" id="MRZV01000164">
    <property type="protein sequence ID" value="PIK56781.1"/>
    <property type="molecule type" value="Genomic_DNA"/>
</dbReference>
<evidence type="ECO:0000256" key="1">
    <source>
        <dbReference type="SAM" id="Phobius"/>
    </source>
</evidence>
<accession>A0A2G8L953</accession>
<keyword evidence="1" id="KW-0472">Membrane</keyword>